<dbReference type="PANTHER" id="PTHR31286">
    <property type="entry name" value="GLYCINE-RICH CELL WALL STRUCTURAL PROTEIN 1.8-LIKE"/>
    <property type="match status" value="1"/>
</dbReference>
<keyword evidence="2" id="KW-0472">Membrane</keyword>
<feature type="region of interest" description="Disordered" evidence="1">
    <location>
        <begin position="1"/>
        <end position="36"/>
    </location>
</feature>
<protein>
    <recommendedName>
        <fullName evidence="7">RNase H type-1 domain-containing protein</fullName>
    </recommendedName>
</protein>
<keyword evidence="2" id="KW-1133">Transmembrane helix</keyword>
<keyword evidence="2" id="KW-0812">Transmembrane</keyword>
<reference evidence="5 6" key="1">
    <citation type="submission" date="2020-08" db="EMBL/GenBank/DDBJ databases">
        <title>Plant Genome Project.</title>
        <authorList>
            <person name="Zhang R.-G."/>
        </authorList>
    </citation>
    <scope>NUCLEOTIDE SEQUENCE [LARGE SCALE GENOMIC DNA]</scope>
    <source>
        <tissue evidence="5">Rhizome</tissue>
    </source>
</reference>
<dbReference type="GO" id="GO:0003676">
    <property type="term" value="F:nucleic acid binding"/>
    <property type="evidence" value="ECO:0007669"/>
    <property type="project" value="InterPro"/>
</dbReference>
<evidence type="ECO:0000313" key="5">
    <source>
        <dbReference type="EMBL" id="KAG6490537.1"/>
    </source>
</evidence>
<dbReference type="Gene3D" id="3.30.420.10">
    <property type="entry name" value="Ribonuclease H-like superfamily/Ribonuclease H"/>
    <property type="match status" value="1"/>
</dbReference>
<dbReference type="EMBL" id="JACMSC010000014">
    <property type="protein sequence ID" value="KAG6490537.1"/>
    <property type="molecule type" value="Genomic_DNA"/>
</dbReference>
<dbReference type="SUPFAM" id="SSF53098">
    <property type="entry name" value="Ribonuclease H-like"/>
    <property type="match status" value="1"/>
</dbReference>
<dbReference type="InterPro" id="IPR002156">
    <property type="entry name" value="RNaseH_domain"/>
</dbReference>
<dbReference type="InterPro" id="IPR036397">
    <property type="entry name" value="RNaseH_sf"/>
</dbReference>
<dbReference type="PANTHER" id="PTHR31286:SF179">
    <property type="entry name" value="RNASE H TYPE-1 DOMAIN-CONTAINING PROTEIN"/>
    <property type="match status" value="1"/>
</dbReference>
<dbReference type="InterPro" id="IPR044730">
    <property type="entry name" value="RNase_H-like_dom_plant"/>
</dbReference>
<dbReference type="GO" id="GO:0004523">
    <property type="term" value="F:RNA-DNA hybrid ribonuclease activity"/>
    <property type="evidence" value="ECO:0007669"/>
    <property type="project" value="InterPro"/>
</dbReference>
<evidence type="ECO:0000259" key="4">
    <source>
        <dbReference type="Pfam" id="PF14111"/>
    </source>
</evidence>
<accession>A0A8J5FL65</accession>
<dbReference type="InterPro" id="IPR025558">
    <property type="entry name" value="DUF4283"/>
</dbReference>
<evidence type="ECO:0000313" key="6">
    <source>
        <dbReference type="Proteomes" id="UP000734854"/>
    </source>
</evidence>
<feature type="domain" description="RNase H type-1" evidence="3">
    <location>
        <begin position="981"/>
        <end position="1100"/>
    </location>
</feature>
<dbReference type="InterPro" id="IPR040256">
    <property type="entry name" value="At4g02000-like"/>
</dbReference>
<keyword evidence="6" id="KW-1185">Reference proteome</keyword>
<dbReference type="InterPro" id="IPR012337">
    <property type="entry name" value="RNaseH-like_sf"/>
</dbReference>
<dbReference type="AlphaFoldDB" id="A0A8J5FL65"/>
<organism evidence="5 6">
    <name type="scientific">Zingiber officinale</name>
    <name type="common">Ginger</name>
    <name type="synonym">Amomum zingiber</name>
    <dbReference type="NCBI Taxonomy" id="94328"/>
    <lineage>
        <taxon>Eukaryota</taxon>
        <taxon>Viridiplantae</taxon>
        <taxon>Streptophyta</taxon>
        <taxon>Embryophyta</taxon>
        <taxon>Tracheophyta</taxon>
        <taxon>Spermatophyta</taxon>
        <taxon>Magnoliopsida</taxon>
        <taxon>Liliopsida</taxon>
        <taxon>Zingiberales</taxon>
        <taxon>Zingiberaceae</taxon>
        <taxon>Zingiber</taxon>
    </lineage>
</organism>
<feature type="transmembrane region" description="Helical" evidence="2">
    <location>
        <begin position="634"/>
        <end position="652"/>
    </location>
</feature>
<comment type="caution">
    <text evidence="5">The sequence shown here is derived from an EMBL/GenBank/DDBJ whole genome shotgun (WGS) entry which is preliminary data.</text>
</comment>
<dbReference type="Proteomes" id="UP000734854">
    <property type="component" value="Unassembled WGS sequence"/>
</dbReference>
<dbReference type="CDD" id="cd06222">
    <property type="entry name" value="RNase_H_like"/>
    <property type="match status" value="1"/>
</dbReference>
<evidence type="ECO:0000259" key="3">
    <source>
        <dbReference type="Pfam" id="PF13456"/>
    </source>
</evidence>
<evidence type="ECO:0000256" key="1">
    <source>
        <dbReference type="SAM" id="MobiDB-lite"/>
    </source>
</evidence>
<dbReference type="Pfam" id="PF14111">
    <property type="entry name" value="DUF4283"/>
    <property type="match status" value="1"/>
</dbReference>
<evidence type="ECO:0000256" key="2">
    <source>
        <dbReference type="SAM" id="Phobius"/>
    </source>
</evidence>
<gene>
    <name evidence="5" type="ORF">ZIOFF_051835</name>
</gene>
<sequence length="1154" mass="128871">MRRGRRRPLPRGAETPNLPSPSTSTPKPPDPLPVNSQVADSTRLVSYTAALRPASPRAVKKNFEDVGDACKQATIYNNKPDIFYTKEEVAHMAEPYCFSLIGKFSGQRPSYAVVLQAFKNFRLSSLFNLRFLRSGYVFIHLTSNEDMARVWTGGIWFIAGMPLRIFKWSPYFSYAAESSIFPVWIQFPDMPIHMFNKHSLYSVARIGGKPIKLDDAMTDGTRLSMARVCVEIDLLKPKEECYAIGNRPKLMWNSEKRNLVSVGEDLRVVLNRKLATRKEKEVVTDRTGPSDEGVNIRVTEMPIWIQKKGASGGQAAIKKNSFNLLADLEEEVDDGLNSGNLEVRELEEGEFQGQPSTNVVPQMLKQKVLVPDLNVAALVSNFEHLALTRGLSTSIGKRPGRGNDPELSASTGTMPEESERNELSKTFVEEAGIEEDIATLVQRSSSLSGVSSNAPCTSGCTLNGPVKDSSSRLKAHLKWWNFDVFGNIHDKVKNTEENFSEAEKAFDMDPSEENKLHRAKSYPSFSNSKHGGDLLETKGTKFFEKLLTGEEYSCDVVNLDNILLVVDARDNLALGALSSIEEVRQTIWDMRKDSVAGPDGFLMEFYIACWEIIKEDVYGVILDFFKGSPFPKGMATTTIVAVVVLLPLLSVLHKVEMLFANFFWGALSSNKKTHWISWADLCKPKLEGGLGVRRLLDVATAIAMKLWFQFREHRASWTVYLARLYCVAVPPSVVLLKGNVSPCWHRLIKLRSCVERHIGWIIGSGRLNFWYDTWLDRGPLSLLCEVVGNPTCRVTDFMNNLKRDISGMQYVDVQNASVQGSGVQNFGVHIEGVHNFTVQATGGVEVLVGRVNSGALDSIIWKPSLDGKCYLKSAWNCARNVEQTAGIYLVVWSILLLPTMSVFVWRNDARHRGLKPAVPKIIWRIGQYISYGMVVGLIKQKHWKGRVSAARGFEINVRVQSLDTISLAYWKKPSVGGFKLNMDGCSKGSPGLSSYRVIVRDHGGNIVMAKNGTIGVGSNVRAELIAILKGLELCVENLLFSVWFEPDSLVALKMLRSSNVPWEFCNLLLKIRGIMGKYHILFWHVYREANATADYLVNQAYNFTVDRFMLNTDVDRLLFGICAGAIATSDCRCILENNCFYGGLLVLASVAFML</sequence>
<proteinExistence type="predicted"/>
<feature type="region of interest" description="Disordered" evidence="1">
    <location>
        <begin position="395"/>
        <end position="421"/>
    </location>
</feature>
<feature type="transmembrane region" description="Helical" evidence="2">
    <location>
        <begin position="885"/>
        <end position="905"/>
    </location>
</feature>
<feature type="domain" description="DUF4283" evidence="4">
    <location>
        <begin position="99"/>
        <end position="173"/>
    </location>
</feature>
<feature type="compositionally biased region" description="Low complexity" evidence="1">
    <location>
        <begin position="10"/>
        <end position="25"/>
    </location>
</feature>
<evidence type="ECO:0008006" key="7">
    <source>
        <dbReference type="Google" id="ProtNLM"/>
    </source>
</evidence>
<dbReference type="Pfam" id="PF13456">
    <property type="entry name" value="RVT_3"/>
    <property type="match status" value="1"/>
</dbReference>
<name>A0A8J5FL65_ZINOF</name>